<sequence length="83" mass="9667">MARYGNEQRVQPNSPDYRFFFKNADGKYISTFHDIPLSAGSKEDKEIPAKRKANFNMWQISFLTRVIYGITVLFHRPGKIKAI</sequence>
<dbReference type="InterPro" id="IPR036649">
    <property type="entry name" value="Pyrophosphatase_sf"/>
</dbReference>
<dbReference type="GO" id="GO:0004427">
    <property type="term" value="F:inorganic diphosphate phosphatase activity"/>
    <property type="evidence" value="ECO:0007669"/>
    <property type="project" value="InterPro"/>
</dbReference>
<keyword evidence="2" id="KW-1185">Reference proteome</keyword>
<dbReference type="GO" id="GO:0006796">
    <property type="term" value="P:phosphate-containing compound metabolic process"/>
    <property type="evidence" value="ECO:0007669"/>
    <property type="project" value="InterPro"/>
</dbReference>
<name>A0A663MUY5_ATHCN</name>
<proteinExistence type="predicted"/>
<dbReference type="Proteomes" id="UP000472269">
    <property type="component" value="Unplaced"/>
</dbReference>
<dbReference type="Gene3D" id="3.90.80.10">
    <property type="entry name" value="Inorganic pyrophosphatase"/>
    <property type="match status" value="1"/>
</dbReference>
<dbReference type="GO" id="GO:0000287">
    <property type="term" value="F:magnesium ion binding"/>
    <property type="evidence" value="ECO:0007669"/>
    <property type="project" value="InterPro"/>
</dbReference>
<organism evidence="1 2">
    <name type="scientific">Athene cunicularia</name>
    <name type="common">Burrowing owl</name>
    <name type="synonym">Speotyto cunicularia</name>
    <dbReference type="NCBI Taxonomy" id="194338"/>
    <lineage>
        <taxon>Eukaryota</taxon>
        <taxon>Metazoa</taxon>
        <taxon>Chordata</taxon>
        <taxon>Craniata</taxon>
        <taxon>Vertebrata</taxon>
        <taxon>Euteleostomi</taxon>
        <taxon>Archelosauria</taxon>
        <taxon>Archosauria</taxon>
        <taxon>Dinosauria</taxon>
        <taxon>Saurischia</taxon>
        <taxon>Theropoda</taxon>
        <taxon>Coelurosauria</taxon>
        <taxon>Aves</taxon>
        <taxon>Neognathae</taxon>
        <taxon>Neoaves</taxon>
        <taxon>Telluraves</taxon>
        <taxon>Strigiformes</taxon>
        <taxon>Strigidae</taxon>
        <taxon>Athene</taxon>
    </lineage>
</organism>
<dbReference type="GO" id="GO:0005737">
    <property type="term" value="C:cytoplasm"/>
    <property type="evidence" value="ECO:0007669"/>
    <property type="project" value="InterPro"/>
</dbReference>
<protein>
    <submittedName>
        <fullName evidence="1">Uncharacterized protein</fullName>
    </submittedName>
</protein>
<accession>A0A663MUY5</accession>
<dbReference type="Ensembl" id="ENSACUT00000016481.1">
    <property type="protein sequence ID" value="ENSACUP00000015441.1"/>
    <property type="gene ID" value="ENSACUG00000010385.1"/>
</dbReference>
<dbReference type="AlphaFoldDB" id="A0A663MUY5"/>
<dbReference type="SUPFAM" id="SSF50324">
    <property type="entry name" value="Inorganic pyrophosphatase"/>
    <property type="match status" value="1"/>
</dbReference>
<reference evidence="1" key="2">
    <citation type="submission" date="2025-09" db="UniProtKB">
        <authorList>
            <consortium name="Ensembl"/>
        </authorList>
    </citation>
    <scope>IDENTIFICATION</scope>
</reference>
<evidence type="ECO:0000313" key="2">
    <source>
        <dbReference type="Proteomes" id="UP000472269"/>
    </source>
</evidence>
<reference evidence="1" key="1">
    <citation type="submission" date="2025-08" db="UniProtKB">
        <authorList>
            <consortium name="Ensembl"/>
        </authorList>
    </citation>
    <scope>IDENTIFICATION</scope>
</reference>
<evidence type="ECO:0000313" key="1">
    <source>
        <dbReference type="Ensembl" id="ENSACUP00000015441.1"/>
    </source>
</evidence>